<keyword evidence="2" id="KW-0689">Ribosomal protein</keyword>
<evidence type="ECO:0000313" key="2">
    <source>
        <dbReference type="EMBL" id="CAI3924185.1"/>
    </source>
</evidence>
<proteinExistence type="predicted"/>
<evidence type="ECO:0000313" key="5">
    <source>
        <dbReference type="Proteomes" id="UP001154259"/>
    </source>
</evidence>
<dbReference type="Proteomes" id="UP001154255">
    <property type="component" value="Unassembled WGS sequence"/>
</dbReference>
<dbReference type="EMBL" id="CAMXCM010000001">
    <property type="protein sequence ID" value="CAI3924185.1"/>
    <property type="molecule type" value="Genomic_DNA"/>
</dbReference>
<gene>
    <name evidence="3" type="ORF">R53529_LOCUS865</name>
    <name evidence="2" type="ORF">R53530_LOCUS236</name>
</gene>
<dbReference type="EMBL" id="CAMXCS010000001">
    <property type="protein sequence ID" value="CAI3936782.1"/>
    <property type="molecule type" value="Genomic_DNA"/>
</dbReference>
<reference evidence="2" key="1">
    <citation type="submission" date="2022-10" db="EMBL/GenBank/DDBJ databases">
        <authorList>
            <person name="Botero Cardona J."/>
        </authorList>
    </citation>
    <scope>NUCLEOTIDE SEQUENCE</scope>
    <source>
        <strain evidence="2">LMG 31819</strain>
        <strain evidence="3">R-53529</strain>
    </source>
</reference>
<keyword evidence="5" id="KW-1185">Reference proteome</keyword>
<dbReference type="InterPro" id="IPR016181">
    <property type="entry name" value="Acyl_CoA_acyltransferase"/>
</dbReference>
<name>A0A9W4TME7_9PROT</name>
<dbReference type="GO" id="GO:0016747">
    <property type="term" value="F:acyltransferase activity, transferring groups other than amino-acyl groups"/>
    <property type="evidence" value="ECO:0007669"/>
    <property type="project" value="InterPro"/>
</dbReference>
<keyword evidence="2" id="KW-0687">Ribonucleoprotein</keyword>
<evidence type="ECO:0000313" key="4">
    <source>
        <dbReference type="Proteomes" id="UP001154255"/>
    </source>
</evidence>
<dbReference type="Gene3D" id="3.40.630.30">
    <property type="match status" value="1"/>
</dbReference>
<dbReference type="AlphaFoldDB" id="A0A9W4TME7"/>
<feature type="domain" description="N-acetyltransferase" evidence="1">
    <location>
        <begin position="111"/>
        <end position="166"/>
    </location>
</feature>
<sequence>MSALNNIHPSTPVTVSITFLRMDHFPTYELLDLPAGYSLEKLSFVPVPLYRYLYGNVGKSCCWWMRRVLSDQYLEQLFSDPLIEVYILKDSENIISGFFELDCTLFTSINVAYFGLMPHLVGQGIGTAFFHQAIRKAWEKKPSCLRINTCNLDNPRALEIYKKAGFEPFKVETELWNIPDVLNLPIPKKYRKK</sequence>
<dbReference type="SUPFAM" id="SSF55729">
    <property type="entry name" value="Acyl-CoA N-acyltransferases (Nat)"/>
    <property type="match status" value="1"/>
</dbReference>
<protein>
    <submittedName>
        <fullName evidence="2 3">Ribosomal protein S18 acetylase RimI and related acetyltransferases (RimI)</fullName>
    </submittedName>
</protein>
<comment type="caution">
    <text evidence="2">The sequence shown here is derived from an EMBL/GenBank/DDBJ whole genome shotgun (WGS) entry which is preliminary data.</text>
</comment>
<accession>A0A9W4TME7</accession>
<dbReference type="RefSeq" id="WP_271789290.1">
    <property type="nucleotide sequence ID" value="NZ_CAMXCJ010000001.1"/>
</dbReference>
<organism evidence="2 4">
    <name type="scientific">Commensalibacter communis</name>
    <dbReference type="NCBI Taxonomy" id="2972786"/>
    <lineage>
        <taxon>Bacteria</taxon>
        <taxon>Pseudomonadati</taxon>
        <taxon>Pseudomonadota</taxon>
        <taxon>Alphaproteobacteria</taxon>
        <taxon>Acetobacterales</taxon>
        <taxon>Acetobacteraceae</taxon>
    </lineage>
</organism>
<dbReference type="InterPro" id="IPR000182">
    <property type="entry name" value="GNAT_dom"/>
</dbReference>
<dbReference type="Proteomes" id="UP001154259">
    <property type="component" value="Unassembled WGS sequence"/>
</dbReference>
<dbReference type="Pfam" id="PF00583">
    <property type="entry name" value="Acetyltransf_1"/>
    <property type="match status" value="1"/>
</dbReference>
<dbReference type="GO" id="GO:0005840">
    <property type="term" value="C:ribosome"/>
    <property type="evidence" value="ECO:0007669"/>
    <property type="project" value="UniProtKB-KW"/>
</dbReference>
<evidence type="ECO:0000313" key="3">
    <source>
        <dbReference type="EMBL" id="CAI3936782.1"/>
    </source>
</evidence>
<evidence type="ECO:0000259" key="1">
    <source>
        <dbReference type="Pfam" id="PF00583"/>
    </source>
</evidence>